<keyword evidence="3" id="KW-1185">Reference proteome</keyword>
<dbReference type="RefSeq" id="WP_349757373.1">
    <property type="nucleotide sequence ID" value="NZ_JBEGCI010000003.1"/>
</dbReference>
<comment type="caution">
    <text evidence="2">The sequence shown here is derived from an EMBL/GenBank/DDBJ whole genome shotgun (WGS) entry which is preliminary data.</text>
</comment>
<sequence length="224" mass="24132">MSLFRPISGAAPRRLPGAAPRRSRGVRLLALMLAGLLAGCSVIPKSEPVRLFTLPAPTLPASTEATRDLTLRVDTPGASAPLDGRRLLVMPSPGEFQAYGGARWRDDAPRLLRDHLIEALRRDGRLAAVIDETSRAQSDAALTSHLGAFHVRYREGSAEVVVRLDVQLLDEVSREIRASRRVETVVASEDDGLEAVVAAFGRASDRLAVEVVDWTLAQLASPSS</sequence>
<organism evidence="2 3">
    <name type="scientific">Halomonas pelophila</name>
    <dbReference type="NCBI Taxonomy" id="3151122"/>
    <lineage>
        <taxon>Bacteria</taxon>
        <taxon>Pseudomonadati</taxon>
        <taxon>Pseudomonadota</taxon>
        <taxon>Gammaproteobacteria</taxon>
        <taxon>Oceanospirillales</taxon>
        <taxon>Halomonadaceae</taxon>
        <taxon>Halomonas</taxon>
    </lineage>
</organism>
<dbReference type="InterPro" id="IPR005586">
    <property type="entry name" value="ABC_trans_aux"/>
</dbReference>
<accession>A0ABV1N358</accession>
<keyword evidence="2" id="KW-0449">Lipoprotein</keyword>
<gene>
    <name evidence="2" type="ORF">ABE957_03865</name>
</gene>
<dbReference type="Proteomes" id="UP001472978">
    <property type="component" value="Unassembled WGS sequence"/>
</dbReference>
<evidence type="ECO:0000313" key="3">
    <source>
        <dbReference type="Proteomes" id="UP001472978"/>
    </source>
</evidence>
<proteinExistence type="predicted"/>
<protein>
    <submittedName>
        <fullName evidence="2">ABC-type transport auxiliary lipoprotein family protein</fullName>
    </submittedName>
</protein>
<dbReference type="Gene3D" id="3.40.50.10610">
    <property type="entry name" value="ABC-type transport auxiliary lipoprotein component"/>
    <property type="match status" value="1"/>
</dbReference>
<name>A0ABV1N358_9GAMM</name>
<dbReference type="EMBL" id="JBEGCI010000003">
    <property type="protein sequence ID" value="MEQ6887816.1"/>
    <property type="molecule type" value="Genomic_DNA"/>
</dbReference>
<evidence type="ECO:0000313" key="2">
    <source>
        <dbReference type="EMBL" id="MEQ6887816.1"/>
    </source>
</evidence>
<feature type="domain" description="ABC-type transport auxiliary lipoprotein component" evidence="1">
    <location>
        <begin position="52"/>
        <end position="211"/>
    </location>
</feature>
<reference evidence="2 3" key="1">
    <citation type="submission" date="2024-05" db="EMBL/GenBank/DDBJ databases">
        <title>Halomonas sp. CS7 16S ribosomal RNA gene Genome sequencing and assembly.</title>
        <authorList>
            <person name="Yook S."/>
        </authorList>
    </citation>
    <scope>NUCLEOTIDE SEQUENCE [LARGE SCALE GENOMIC DNA]</scope>
    <source>
        <strain evidence="2 3">CS7</strain>
    </source>
</reference>
<dbReference type="Pfam" id="PF03886">
    <property type="entry name" value="ABC_trans_aux"/>
    <property type="match status" value="1"/>
</dbReference>
<evidence type="ECO:0000259" key="1">
    <source>
        <dbReference type="Pfam" id="PF03886"/>
    </source>
</evidence>
<dbReference type="SUPFAM" id="SSF159594">
    <property type="entry name" value="XCC0632-like"/>
    <property type="match status" value="1"/>
</dbReference>